<comment type="caution">
    <text evidence="2">The sequence shown here is derived from an EMBL/GenBank/DDBJ whole genome shotgun (WGS) entry which is preliminary data.</text>
</comment>
<dbReference type="Gene3D" id="3.40.50.2000">
    <property type="entry name" value="Glycogen Phosphorylase B"/>
    <property type="match status" value="1"/>
</dbReference>
<dbReference type="EMBL" id="LABY01000146">
    <property type="protein sequence ID" value="KMO33742.1"/>
    <property type="molecule type" value="Genomic_DNA"/>
</dbReference>
<proteinExistence type="predicted"/>
<dbReference type="GO" id="GO:0016757">
    <property type="term" value="F:glycosyltransferase activity"/>
    <property type="evidence" value="ECO:0007669"/>
    <property type="project" value="UniProtKB-ARBA"/>
</dbReference>
<feature type="non-terminal residue" evidence="2">
    <location>
        <position position="135"/>
    </location>
</feature>
<dbReference type="AlphaFoldDB" id="A0A0J6SJD0"/>
<dbReference type="Proteomes" id="UP000035955">
    <property type="component" value="Unassembled WGS sequence"/>
</dbReference>
<gene>
    <name evidence="2" type="ORF">VQ02_20265</name>
</gene>
<protein>
    <submittedName>
        <fullName evidence="2">Glycosyl transferase family 1</fullName>
    </submittedName>
</protein>
<reference evidence="2 3" key="1">
    <citation type="submission" date="2015-03" db="EMBL/GenBank/DDBJ databases">
        <title>Genome sequencing of Methylobacterium variabile DSM 16961.</title>
        <authorList>
            <person name="Chaudhry V."/>
            <person name="Patil P.B."/>
        </authorList>
    </citation>
    <scope>NUCLEOTIDE SEQUENCE [LARGE SCALE GENOMIC DNA]</scope>
    <source>
        <strain evidence="2 3">DSM 16961</strain>
    </source>
</reference>
<organism evidence="2 3">
    <name type="scientific">Methylobacterium variabile</name>
    <dbReference type="NCBI Taxonomy" id="298794"/>
    <lineage>
        <taxon>Bacteria</taxon>
        <taxon>Pseudomonadati</taxon>
        <taxon>Pseudomonadota</taxon>
        <taxon>Alphaproteobacteria</taxon>
        <taxon>Hyphomicrobiales</taxon>
        <taxon>Methylobacteriaceae</taxon>
        <taxon>Methylobacterium</taxon>
    </lineage>
</organism>
<keyword evidence="2" id="KW-0808">Transferase</keyword>
<evidence type="ECO:0000313" key="3">
    <source>
        <dbReference type="Proteomes" id="UP000035955"/>
    </source>
</evidence>
<dbReference type="RefSeq" id="WP_048446018.1">
    <property type="nucleotide sequence ID" value="NZ_LABY01000146.1"/>
</dbReference>
<evidence type="ECO:0000259" key="1">
    <source>
        <dbReference type="Pfam" id="PF13439"/>
    </source>
</evidence>
<sequence length="135" mass="13982">MKPLTILSVAYPFAPVSADSVGGAEQVLARLDAALLAAGHRSVVVARADSRVAGALVPVPAEAGPIDDAVRARAHARHRAAIAEALRTHPVDLIHLHGIDFPDYLPPPGPPVLATLHLPPSWYPPGALSPAGTRT</sequence>
<accession>A0A0J6SJD0</accession>
<name>A0A0J6SJD0_9HYPH</name>
<dbReference type="InterPro" id="IPR028098">
    <property type="entry name" value="Glyco_trans_4-like_N"/>
</dbReference>
<dbReference type="Pfam" id="PF13439">
    <property type="entry name" value="Glyco_transf_4"/>
    <property type="match status" value="1"/>
</dbReference>
<dbReference type="SUPFAM" id="SSF53756">
    <property type="entry name" value="UDP-Glycosyltransferase/glycogen phosphorylase"/>
    <property type="match status" value="1"/>
</dbReference>
<evidence type="ECO:0000313" key="2">
    <source>
        <dbReference type="EMBL" id="KMO33742.1"/>
    </source>
</evidence>
<keyword evidence="3" id="KW-1185">Reference proteome</keyword>
<feature type="domain" description="Glycosyltransferase subfamily 4-like N-terminal" evidence="1">
    <location>
        <begin position="21"/>
        <end position="130"/>
    </location>
</feature>